<dbReference type="InterPro" id="IPR013783">
    <property type="entry name" value="Ig-like_fold"/>
</dbReference>
<feature type="domain" description="Secretion system C-terminal sorting" evidence="1">
    <location>
        <begin position="371"/>
        <end position="446"/>
    </location>
</feature>
<sequence length="448" mass="48608">MKYYIGLILIILSPFFTKGQIKIANNTNLVISNGANLVIDNLSLINGTTAISGDGKLILSGLSPDNTIMTNGSIKNLSINKSGGVSVKLLSSVDLNGTIELVSGKLDLNGYNLDLGTNGQLLGETETSFITGSSGFIIRQATLNAPSSTNPGNLGLSITSSSNLGLTTIKRGNYSLSDGTNFTLKRFFDITPTNNSNINATVRFNYLDAEIGSLDENQLKLISSANGGITWNNINFQTLNTTNNYVEASGLSNLNLLSLANNFTTLPITSLQLSAKQNINSIILKWATLGENNVSHFILQKSTDGKTFIDINKTTSLSSIRRDNNYEFEDRNPFKGLNYYQIKSIDYDGGNYTSSPIAINYDLSIDNSVVIYPNPTTHHLSCSFYLVDKQLTTFQIISSIGKIEISKSFSAEAGLNNFSLDVSQIPSGTYFLKASNNSLNKTFKFIKN</sequence>
<comment type="caution">
    <text evidence="2">The sequence shown here is derived from an EMBL/GenBank/DDBJ whole genome shotgun (WGS) entry which is preliminary data.</text>
</comment>
<gene>
    <name evidence="2" type="ORF">A5893_16440</name>
</gene>
<organism evidence="2 3">
    <name type="scientific">Pedobacter psychrophilus</name>
    <dbReference type="NCBI Taxonomy" id="1826909"/>
    <lineage>
        <taxon>Bacteria</taxon>
        <taxon>Pseudomonadati</taxon>
        <taxon>Bacteroidota</taxon>
        <taxon>Sphingobacteriia</taxon>
        <taxon>Sphingobacteriales</taxon>
        <taxon>Sphingobacteriaceae</taxon>
        <taxon>Pedobacter</taxon>
    </lineage>
</organism>
<dbReference type="OrthoDB" id="1490051at2"/>
<dbReference type="Gene3D" id="2.60.40.10">
    <property type="entry name" value="Immunoglobulins"/>
    <property type="match status" value="1"/>
</dbReference>
<name>A0A179DAD6_9SPHI</name>
<reference evidence="2 3" key="2">
    <citation type="submission" date="2016-06" db="EMBL/GenBank/DDBJ databases">
        <title>Pedobacter psychrophilus sp. nov., isolated from Antarctic fragmentary rock.</title>
        <authorList>
            <person name="Svec P."/>
        </authorList>
    </citation>
    <scope>NUCLEOTIDE SEQUENCE [LARGE SCALE GENOMIC DNA]</scope>
    <source>
        <strain evidence="2 3">CCM 8644</strain>
    </source>
</reference>
<keyword evidence="3" id="KW-1185">Reference proteome</keyword>
<evidence type="ECO:0000259" key="1">
    <source>
        <dbReference type="Pfam" id="PF18962"/>
    </source>
</evidence>
<dbReference type="STRING" id="1826909.A5893_16440"/>
<dbReference type="Pfam" id="PF18962">
    <property type="entry name" value="Por_Secre_tail"/>
    <property type="match status" value="1"/>
</dbReference>
<protein>
    <recommendedName>
        <fullName evidence="1">Secretion system C-terminal sorting domain-containing protein</fullName>
    </recommendedName>
</protein>
<dbReference type="Proteomes" id="UP000078459">
    <property type="component" value="Unassembled WGS sequence"/>
</dbReference>
<dbReference type="NCBIfam" id="TIGR04183">
    <property type="entry name" value="Por_Secre_tail"/>
    <property type="match status" value="1"/>
</dbReference>
<dbReference type="RefSeq" id="WP_068823781.1">
    <property type="nucleotide sequence ID" value="NZ_LWHJ01000032.1"/>
</dbReference>
<dbReference type="InterPro" id="IPR026444">
    <property type="entry name" value="Secre_tail"/>
</dbReference>
<accession>A0A179DAD6</accession>
<proteinExistence type="predicted"/>
<reference evidence="2 3" key="1">
    <citation type="submission" date="2016-04" db="EMBL/GenBank/DDBJ databases">
        <authorList>
            <person name="Evans L.H."/>
            <person name="Alamgir A."/>
            <person name="Owens N."/>
            <person name="Weber N.D."/>
            <person name="Virtaneva K."/>
            <person name="Barbian K."/>
            <person name="Babar A."/>
            <person name="Rosenke K."/>
        </authorList>
    </citation>
    <scope>NUCLEOTIDE SEQUENCE [LARGE SCALE GENOMIC DNA]</scope>
    <source>
        <strain evidence="2 3">CCM 8644</strain>
    </source>
</reference>
<evidence type="ECO:0000313" key="3">
    <source>
        <dbReference type="Proteomes" id="UP000078459"/>
    </source>
</evidence>
<dbReference type="EMBL" id="LWHJ01000032">
    <property type="protein sequence ID" value="OAQ37958.1"/>
    <property type="molecule type" value="Genomic_DNA"/>
</dbReference>
<dbReference type="AlphaFoldDB" id="A0A179DAD6"/>
<evidence type="ECO:0000313" key="2">
    <source>
        <dbReference type="EMBL" id="OAQ37958.1"/>
    </source>
</evidence>